<accession>A0A7R9A4U6</accession>
<evidence type="ECO:0000256" key="1">
    <source>
        <dbReference type="SAM" id="MobiDB-lite"/>
    </source>
</evidence>
<evidence type="ECO:0000313" key="3">
    <source>
        <dbReference type="Proteomes" id="UP000677054"/>
    </source>
</evidence>
<dbReference type="EMBL" id="CAJPEV010000333">
    <property type="protein sequence ID" value="CAG0884117.1"/>
    <property type="molecule type" value="Genomic_DNA"/>
</dbReference>
<name>A0A7R9A4U6_9CRUS</name>
<protein>
    <submittedName>
        <fullName evidence="2">Uncharacterized protein</fullName>
    </submittedName>
</protein>
<sequence>MSGYPYSGQDGFYSTGDQQFSYDIGSGFGQEQSFQTFDYGQQASYGQSTYMTPQQPGFGPGAPFSTAKFGENETEDEPPLLEELGINPEHIIQKVS</sequence>
<proteinExistence type="predicted"/>
<gene>
    <name evidence="2" type="ORF">DSTB1V02_LOCUS2840</name>
</gene>
<evidence type="ECO:0000313" key="2">
    <source>
        <dbReference type="EMBL" id="CAD7242899.1"/>
    </source>
</evidence>
<dbReference type="AlphaFoldDB" id="A0A7R9A4U6"/>
<feature type="region of interest" description="Disordered" evidence="1">
    <location>
        <begin position="47"/>
        <end position="96"/>
    </location>
</feature>
<dbReference type="Proteomes" id="UP000677054">
    <property type="component" value="Unassembled WGS sequence"/>
</dbReference>
<reference evidence="2" key="1">
    <citation type="submission" date="2020-11" db="EMBL/GenBank/DDBJ databases">
        <authorList>
            <person name="Tran Van P."/>
        </authorList>
    </citation>
    <scope>NUCLEOTIDE SEQUENCE</scope>
</reference>
<dbReference type="EMBL" id="LR899850">
    <property type="protein sequence ID" value="CAD7242899.1"/>
    <property type="molecule type" value="Genomic_DNA"/>
</dbReference>
<keyword evidence="3" id="KW-1185">Reference proteome</keyword>
<feature type="compositionally biased region" description="Low complexity" evidence="1">
    <location>
        <begin position="53"/>
        <end position="64"/>
    </location>
</feature>
<organism evidence="2">
    <name type="scientific">Darwinula stevensoni</name>
    <dbReference type="NCBI Taxonomy" id="69355"/>
    <lineage>
        <taxon>Eukaryota</taxon>
        <taxon>Metazoa</taxon>
        <taxon>Ecdysozoa</taxon>
        <taxon>Arthropoda</taxon>
        <taxon>Crustacea</taxon>
        <taxon>Oligostraca</taxon>
        <taxon>Ostracoda</taxon>
        <taxon>Podocopa</taxon>
        <taxon>Podocopida</taxon>
        <taxon>Darwinulocopina</taxon>
        <taxon>Darwinuloidea</taxon>
        <taxon>Darwinulidae</taxon>
        <taxon>Darwinula</taxon>
    </lineage>
</organism>